<proteinExistence type="predicted"/>
<keyword evidence="2" id="KW-1185">Reference proteome</keyword>
<dbReference type="EMBL" id="CAGS01000059">
    <property type="protein sequence ID" value="CCF82747.1"/>
    <property type="molecule type" value="Genomic_DNA"/>
</dbReference>
<evidence type="ECO:0000313" key="1">
    <source>
        <dbReference type="EMBL" id="CCF82747.1"/>
    </source>
</evidence>
<gene>
    <name evidence="1" type="ORF">NITHO_1510003</name>
</gene>
<protein>
    <submittedName>
        <fullName evidence="1">Uncharacterized protein</fullName>
    </submittedName>
</protein>
<name>I4EDI5_9BACT</name>
<reference evidence="1 2" key="1">
    <citation type="journal article" date="2012" name="ISME J.">
        <title>Nitrification expanded: discovery, physiology and genomics of a nitrite-oxidizing bacterium from the phylum Chloroflexi.</title>
        <authorList>
            <person name="Sorokin D.Y."/>
            <person name="Lucker S."/>
            <person name="Vejmelkova D."/>
            <person name="Kostrikina N.A."/>
            <person name="Kleerebezem R."/>
            <person name="Rijpstra W.I."/>
            <person name="Damste J.S."/>
            <person name="Le Paslier D."/>
            <person name="Muyzer G."/>
            <person name="Wagner M."/>
            <person name="van Loosdrecht M.C."/>
            <person name="Daims H."/>
        </authorList>
    </citation>
    <scope>NUCLEOTIDE SEQUENCE [LARGE SCALE GENOMIC DNA]</scope>
    <source>
        <strain evidence="2">none</strain>
    </source>
</reference>
<sequence>MVLHVERCLEAHHETTLVFHFIGAFYGQNFACVR</sequence>
<dbReference type="AlphaFoldDB" id="I4EDI5"/>
<accession>I4EDI5</accession>
<organism evidence="1 2">
    <name type="scientific">Nitrolancea hollandica Lb</name>
    <dbReference type="NCBI Taxonomy" id="1129897"/>
    <lineage>
        <taxon>Bacteria</taxon>
        <taxon>Pseudomonadati</taxon>
        <taxon>Thermomicrobiota</taxon>
        <taxon>Thermomicrobia</taxon>
        <taxon>Sphaerobacterales</taxon>
        <taxon>Sphaerobacterineae</taxon>
        <taxon>Sphaerobacteraceae</taxon>
        <taxon>Nitrolancea</taxon>
    </lineage>
</organism>
<comment type="caution">
    <text evidence="1">The sequence shown here is derived from an EMBL/GenBank/DDBJ whole genome shotgun (WGS) entry which is preliminary data.</text>
</comment>
<dbReference type="Proteomes" id="UP000004221">
    <property type="component" value="Unassembled WGS sequence"/>
</dbReference>
<evidence type="ECO:0000313" key="2">
    <source>
        <dbReference type="Proteomes" id="UP000004221"/>
    </source>
</evidence>